<reference evidence="1 2" key="2">
    <citation type="submission" date="2019-09" db="EMBL/GenBank/DDBJ databases">
        <authorList>
            <person name="Jin C."/>
        </authorList>
    </citation>
    <scope>NUCLEOTIDE SEQUENCE [LARGE SCALE GENOMIC DNA]</scope>
    <source>
        <strain evidence="1 2">BN140002</strain>
    </source>
</reference>
<reference evidence="1 2" key="1">
    <citation type="submission" date="2019-09" db="EMBL/GenBank/DDBJ databases">
        <title>Salinarimonas rosea gen. nov., sp. nov., a new member of the a-2 subgroup of the Proteobacteria.</title>
        <authorList>
            <person name="Liu J."/>
        </authorList>
    </citation>
    <scope>NUCLEOTIDE SEQUENCE [LARGE SCALE GENOMIC DNA]</scope>
    <source>
        <strain evidence="1 2">BN140002</strain>
    </source>
</reference>
<protein>
    <submittedName>
        <fullName evidence="1">Uncharacterized protein</fullName>
    </submittedName>
</protein>
<organism evidence="1 2">
    <name type="scientific">Salinarimonas soli</name>
    <dbReference type="NCBI Taxonomy" id="1638099"/>
    <lineage>
        <taxon>Bacteria</taxon>
        <taxon>Pseudomonadati</taxon>
        <taxon>Pseudomonadota</taxon>
        <taxon>Alphaproteobacteria</taxon>
        <taxon>Hyphomicrobiales</taxon>
        <taxon>Salinarimonadaceae</taxon>
        <taxon>Salinarimonas</taxon>
    </lineage>
</organism>
<dbReference type="Proteomes" id="UP000323142">
    <property type="component" value="Unassembled WGS sequence"/>
</dbReference>
<name>A0A5B2VAT5_9HYPH</name>
<keyword evidence="2" id="KW-1185">Reference proteome</keyword>
<dbReference type="AlphaFoldDB" id="A0A5B2VAT5"/>
<dbReference type="OrthoDB" id="8004008at2"/>
<evidence type="ECO:0000313" key="2">
    <source>
        <dbReference type="Proteomes" id="UP000323142"/>
    </source>
</evidence>
<comment type="caution">
    <text evidence="1">The sequence shown here is derived from an EMBL/GenBank/DDBJ whole genome shotgun (WGS) entry which is preliminary data.</text>
</comment>
<gene>
    <name evidence="1" type="ORF">F0L46_18830</name>
</gene>
<proteinExistence type="predicted"/>
<dbReference type="EMBL" id="VUOA01000034">
    <property type="protein sequence ID" value="KAA2235560.1"/>
    <property type="molecule type" value="Genomic_DNA"/>
</dbReference>
<evidence type="ECO:0000313" key="1">
    <source>
        <dbReference type="EMBL" id="KAA2235560.1"/>
    </source>
</evidence>
<accession>A0A5B2VAT5</accession>
<dbReference type="RefSeq" id="WP_149820409.1">
    <property type="nucleotide sequence ID" value="NZ_VUOA01000034.1"/>
</dbReference>
<sequence>MQTYKVTVATPTGRLHLSRDTALSAIETARSIKREGLGEVIITDPSGQDGQCEDLADELGSLASDVNPLSGS</sequence>